<dbReference type="GO" id="GO:0022625">
    <property type="term" value="C:cytosolic large ribosomal subunit"/>
    <property type="evidence" value="ECO:0007669"/>
    <property type="project" value="TreeGrafter"/>
</dbReference>
<dbReference type="InterPro" id="IPR000597">
    <property type="entry name" value="Ribosomal_uL3"/>
</dbReference>
<dbReference type="eggNOG" id="COG0087">
    <property type="taxonomic scope" value="Bacteria"/>
</dbReference>
<protein>
    <recommendedName>
        <fullName evidence="6">50S ribosomal protein L3</fullName>
    </recommendedName>
</protein>
<comment type="caution">
    <text evidence="8">The sequence shown here is derived from an EMBL/GenBank/DDBJ whole genome shotgun (WGS) entry which is preliminary data.</text>
</comment>
<keyword evidence="9" id="KW-1185">Reference proteome</keyword>
<comment type="similarity">
    <text evidence="1">Belongs to the universal ribosomal protein uL3 family.</text>
</comment>
<dbReference type="STRING" id="1306947.J120_03195"/>
<reference evidence="8 9" key="1">
    <citation type="journal article" date="2013" name="Proc. Natl. Acad. Sci. U.S.A.">
        <title>Candidate phylum TM6 genome recovered from a hospital sink biofilm provides genomic insights into this uncultivated phylum.</title>
        <authorList>
            <person name="McLean J.S."/>
            <person name="Lombardo M.J."/>
            <person name="Badger J.H."/>
            <person name="Edlund A."/>
            <person name="Novotny M."/>
            <person name="Yee-Greenbaum J."/>
            <person name="Vyahhi N."/>
            <person name="Hall A.P."/>
            <person name="Yang Y."/>
            <person name="Dupont C.L."/>
            <person name="Ziegler M.G."/>
            <person name="Chitsaz H."/>
            <person name="Allen A.E."/>
            <person name="Yooseph S."/>
            <person name="Tesler G."/>
            <person name="Pevzner P.A."/>
            <person name="Friedman R.M."/>
            <person name="Nealson K.H."/>
            <person name="Venter J.C."/>
            <person name="Lasken R.S."/>
        </authorList>
    </citation>
    <scope>NUCLEOTIDE SEQUENCE [LARGE SCALE GENOMIC DNA]</scope>
    <source>
        <strain evidence="8 9">TM6SC1</strain>
    </source>
</reference>
<dbReference type="PANTHER" id="PTHR11229:SF16">
    <property type="entry name" value="LARGE RIBOSOMAL SUBUNIT PROTEIN UL3C"/>
    <property type="match status" value="1"/>
</dbReference>
<evidence type="ECO:0000256" key="3">
    <source>
        <dbReference type="ARBA" id="ARBA00022884"/>
    </source>
</evidence>
<evidence type="ECO:0000313" key="8">
    <source>
        <dbReference type="EMBL" id="KIX85355.1"/>
    </source>
</evidence>
<evidence type="ECO:0000256" key="6">
    <source>
        <dbReference type="NCBIfam" id="TIGR03625"/>
    </source>
</evidence>
<evidence type="ECO:0000256" key="1">
    <source>
        <dbReference type="ARBA" id="ARBA00006540"/>
    </source>
</evidence>
<name>A0A0D2I2E7_9BACT</name>
<dbReference type="GO" id="GO:0019843">
    <property type="term" value="F:rRNA binding"/>
    <property type="evidence" value="ECO:0007669"/>
    <property type="project" value="UniProtKB-KW"/>
</dbReference>
<dbReference type="AlphaFoldDB" id="A0A0D2I2E7"/>
<dbReference type="Gene3D" id="2.40.30.10">
    <property type="entry name" value="Translation factors"/>
    <property type="match status" value="2"/>
</dbReference>
<dbReference type="NCBIfam" id="TIGR03625">
    <property type="entry name" value="L3_bact"/>
    <property type="match status" value="1"/>
</dbReference>
<accession>A0A0D2I2E7</accession>
<proteinExistence type="inferred from homology"/>
<dbReference type="Pfam" id="PF00297">
    <property type="entry name" value="Ribosomal_L3"/>
    <property type="match status" value="1"/>
</dbReference>
<dbReference type="PANTHER" id="PTHR11229">
    <property type="entry name" value="50S RIBOSOMAL PROTEIN L3"/>
    <property type="match status" value="1"/>
</dbReference>
<dbReference type="SUPFAM" id="SSF50447">
    <property type="entry name" value="Translation proteins"/>
    <property type="match status" value="1"/>
</dbReference>
<sequence length="205" mass="22409">MITSLWGKKIGMTQLFVNDKLVPVTVIDVSSWLVTQLKTEAQDGYQAVQIGCLRDRYVGQPVSADWFKKLKQYFLHVREVKLTEPVEGLQVGSSAAFLNALQVGDKVDVAGNTKGSGFAGVVKRWGFSGGRSSHGSKLGRKPGSGSSYRSQGRIIKGKRFPGHMGNKRRMMKSLEVVKVQDNDNLLIIKGSVPGKSGSLLFIRKA</sequence>
<dbReference type="Proteomes" id="UP000032214">
    <property type="component" value="Unassembled WGS sequence"/>
</dbReference>
<evidence type="ECO:0000256" key="5">
    <source>
        <dbReference type="ARBA" id="ARBA00023274"/>
    </source>
</evidence>
<gene>
    <name evidence="8" type="ORF">J120_03195</name>
</gene>
<dbReference type="InterPro" id="IPR009000">
    <property type="entry name" value="Transl_B-barrel_sf"/>
</dbReference>
<organism evidence="8 9">
    <name type="scientific">candidate division TM6 bacterium JCVI TM6SC1</name>
    <dbReference type="NCBI Taxonomy" id="1306947"/>
    <lineage>
        <taxon>Bacteria</taxon>
        <taxon>Candidatus Babelota</taxon>
        <taxon>Vermiphilus</taxon>
    </lineage>
</organism>
<keyword evidence="3" id="KW-0694">RNA-binding</keyword>
<keyword evidence="2" id="KW-0699">rRNA-binding</keyword>
<dbReference type="FunFam" id="2.40.30.10:FF:000004">
    <property type="entry name" value="50S ribosomal protein L3"/>
    <property type="match status" value="1"/>
</dbReference>
<evidence type="ECO:0000313" key="9">
    <source>
        <dbReference type="Proteomes" id="UP000032214"/>
    </source>
</evidence>
<evidence type="ECO:0000256" key="2">
    <source>
        <dbReference type="ARBA" id="ARBA00022730"/>
    </source>
</evidence>
<dbReference type="InterPro" id="IPR019927">
    <property type="entry name" value="Ribosomal_uL3_bac/org-type"/>
</dbReference>
<dbReference type="GO" id="GO:0003735">
    <property type="term" value="F:structural constituent of ribosome"/>
    <property type="evidence" value="ECO:0007669"/>
    <property type="project" value="UniProtKB-UniRule"/>
</dbReference>
<dbReference type="EMBL" id="ARQD01000002">
    <property type="protein sequence ID" value="KIX85355.1"/>
    <property type="molecule type" value="Genomic_DNA"/>
</dbReference>
<keyword evidence="5" id="KW-0687">Ribonucleoprotein</keyword>
<evidence type="ECO:0000256" key="4">
    <source>
        <dbReference type="ARBA" id="ARBA00022980"/>
    </source>
</evidence>
<evidence type="ECO:0000256" key="7">
    <source>
        <dbReference type="SAM" id="MobiDB-lite"/>
    </source>
</evidence>
<feature type="region of interest" description="Disordered" evidence="7">
    <location>
        <begin position="130"/>
        <end position="151"/>
    </location>
</feature>
<dbReference type="GO" id="GO:0006412">
    <property type="term" value="P:translation"/>
    <property type="evidence" value="ECO:0007669"/>
    <property type="project" value="UniProtKB-UniRule"/>
</dbReference>
<keyword evidence="4" id="KW-0689">Ribosomal protein</keyword>